<dbReference type="Gene3D" id="3.40.33.10">
    <property type="entry name" value="CAP"/>
    <property type="match status" value="1"/>
</dbReference>
<dbReference type="Pfam" id="PF00188">
    <property type="entry name" value="CAP"/>
    <property type="match status" value="1"/>
</dbReference>
<keyword evidence="2" id="KW-0732">Signal</keyword>
<comment type="caution">
    <text evidence="4">The sequence shown here is derived from an EMBL/GenBank/DDBJ whole genome shotgun (WGS) entry which is preliminary data.</text>
</comment>
<organism evidence="4 5">
    <name type="scientific">Paucimonas lemoignei</name>
    <name type="common">Pseudomonas lemoignei</name>
    <dbReference type="NCBI Taxonomy" id="29443"/>
    <lineage>
        <taxon>Bacteria</taxon>
        <taxon>Pseudomonadati</taxon>
        <taxon>Pseudomonadota</taxon>
        <taxon>Betaproteobacteria</taxon>
        <taxon>Burkholderiales</taxon>
        <taxon>Burkholderiaceae</taxon>
        <taxon>Paucimonas</taxon>
    </lineage>
</organism>
<proteinExistence type="predicted"/>
<accession>A0A4R3HRN2</accession>
<dbReference type="EMBL" id="SLZQ01000010">
    <property type="protein sequence ID" value="TCS35578.1"/>
    <property type="molecule type" value="Genomic_DNA"/>
</dbReference>
<keyword evidence="5" id="KW-1185">Reference proteome</keyword>
<evidence type="ECO:0000259" key="3">
    <source>
        <dbReference type="Pfam" id="PF00188"/>
    </source>
</evidence>
<name>A0A4R3HRN2_PAULE</name>
<protein>
    <submittedName>
        <fullName evidence="4">Uncharacterized protein YkwD</fullName>
    </submittedName>
</protein>
<evidence type="ECO:0000256" key="2">
    <source>
        <dbReference type="SAM" id="SignalP"/>
    </source>
</evidence>
<feature type="region of interest" description="Disordered" evidence="1">
    <location>
        <begin position="45"/>
        <end position="75"/>
    </location>
</feature>
<evidence type="ECO:0000313" key="4">
    <source>
        <dbReference type="EMBL" id="TCS35578.1"/>
    </source>
</evidence>
<dbReference type="AlphaFoldDB" id="A0A4R3HRN2"/>
<dbReference type="InterPro" id="IPR035940">
    <property type="entry name" value="CAP_sf"/>
</dbReference>
<dbReference type="InterPro" id="IPR014044">
    <property type="entry name" value="CAP_dom"/>
</dbReference>
<evidence type="ECO:0000256" key="1">
    <source>
        <dbReference type="SAM" id="MobiDB-lite"/>
    </source>
</evidence>
<evidence type="ECO:0000313" key="5">
    <source>
        <dbReference type="Proteomes" id="UP000295382"/>
    </source>
</evidence>
<gene>
    <name evidence="4" type="ORF">EDC30_11046</name>
</gene>
<feature type="domain" description="SCP" evidence="3">
    <location>
        <begin position="119"/>
        <end position="244"/>
    </location>
</feature>
<dbReference type="CDD" id="cd05379">
    <property type="entry name" value="CAP_bacterial"/>
    <property type="match status" value="1"/>
</dbReference>
<feature type="signal peptide" evidence="2">
    <location>
        <begin position="1"/>
        <end position="24"/>
    </location>
</feature>
<dbReference type="PANTHER" id="PTHR31157">
    <property type="entry name" value="SCP DOMAIN-CONTAINING PROTEIN"/>
    <property type="match status" value="1"/>
</dbReference>
<dbReference type="SUPFAM" id="SSF55797">
    <property type="entry name" value="PR-1-like"/>
    <property type="match status" value="1"/>
</dbReference>
<dbReference type="PANTHER" id="PTHR31157:SF1">
    <property type="entry name" value="SCP DOMAIN-CONTAINING PROTEIN"/>
    <property type="match status" value="1"/>
</dbReference>
<sequence length="249" mass="26541">MRRNTCALALLGALCATTAGQAYAWSFADFSRLFNRNWSTTTTKASTTTTKASTTTTKASSTTTRASTTTTRLATTTTSSSLATTTTLASTSTTTLAPSAGLPAAQTCGLANFQQELINRINQIRATARACGSLTYAAAPPLKWNDKLSNAAAGHSADMAAKNYFSHTSLDGRTFSQRMTNAGYNWRAAGENIAAGQTTVDQVMTAWVNSPGHCANLMNQNFTEVGVACVRNDASSYRYYWTMDLAQPR</sequence>
<feature type="chain" id="PRO_5020800059" evidence="2">
    <location>
        <begin position="25"/>
        <end position="249"/>
    </location>
</feature>
<dbReference type="Proteomes" id="UP000295382">
    <property type="component" value="Unassembled WGS sequence"/>
</dbReference>
<reference evidence="4 5" key="1">
    <citation type="submission" date="2019-03" db="EMBL/GenBank/DDBJ databases">
        <title>Genomic Encyclopedia of Type Strains, Phase IV (KMG-IV): sequencing the most valuable type-strain genomes for metagenomic binning, comparative biology and taxonomic classification.</title>
        <authorList>
            <person name="Goeker M."/>
        </authorList>
    </citation>
    <scope>NUCLEOTIDE SEQUENCE [LARGE SCALE GENOMIC DNA]</scope>
    <source>
        <strain evidence="4 5">DSM 7445</strain>
    </source>
</reference>